<comment type="similarity">
    <text evidence="2 10">Belongs to the purine nucleoside phosphorylase YfiH/LACC1 family.</text>
</comment>
<dbReference type="GO" id="GO:0017061">
    <property type="term" value="F:S-methyl-5-thioadenosine phosphorylase activity"/>
    <property type="evidence" value="ECO:0007669"/>
    <property type="project" value="UniProtKB-EC"/>
</dbReference>
<dbReference type="Pfam" id="PF02578">
    <property type="entry name" value="Cu-oxidase_4"/>
    <property type="match status" value="1"/>
</dbReference>
<dbReference type="GO" id="GO:0005507">
    <property type="term" value="F:copper ion binding"/>
    <property type="evidence" value="ECO:0007669"/>
    <property type="project" value="TreeGrafter"/>
</dbReference>
<evidence type="ECO:0000256" key="9">
    <source>
        <dbReference type="ARBA" id="ARBA00049893"/>
    </source>
</evidence>
<proteinExistence type="inferred from homology"/>
<accession>A0AB38YHQ7</accession>
<dbReference type="InterPro" id="IPR038371">
    <property type="entry name" value="Cu_polyphenol_OxRdtase_sf"/>
</dbReference>
<dbReference type="Gene3D" id="3.60.140.10">
    <property type="entry name" value="CNF1/YfiH-like putative cysteine hydrolases"/>
    <property type="match status" value="1"/>
</dbReference>
<evidence type="ECO:0000256" key="3">
    <source>
        <dbReference type="ARBA" id="ARBA00022679"/>
    </source>
</evidence>
<dbReference type="CDD" id="cd16833">
    <property type="entry name" value="YfiH"/>
    <property type="match status" value="1"/>
</dbReference>
<protein>
    <recommendedName>
        <fullName evidence="10">Purine nucleoside phosphorylase</fullName>
    </recommendedName>
</protein>
<comment type="catalytic activity">
    <reaction evidence="1">
        <text>inosine + phosphate = alpha-D-ribose 1-phosphate + hypoxanthine</text>
        <dbReference type="Rhea" id="RHEA:27646"/>
        <dbReference type="ChEBI" id="CHEBI:17368"/>
        <dbReference type="ChEBI" id="CHEBI:17596"/>
        <dbReference type="ChEBI" id="CHEBI:43474"/>
        <dbReference type="ChEBI" id="CHEBI:57720"/>
        <dbReference type="EC" id="2.4.2.1"/>
    </reaction>
    <physiologicalReaction direction="left-to-right" evidence="1">
        <dbReference type="Rhea" id="RHEA:27647"/>
    </physiologicalReaction>
</comment>
<dbReference type="RefSeq" id="WP_304996151.1">
    <property type="nucleotide sequence ID" value="NZ_CP101717.1"/>
</dbReference>
<dbReference type="InterPro" id="IPR003730">
    <property type="entry name" value="Cu_polyphenol_OxRdtase"/>
</dbReference>
<dbReference type="PANTHER" id="PTHR30616">
    <property type="entry name" value="UNCHARACTERIZED PROTEIN YFIH"/>
    <property type="match status" value="1"/>
</dbReference>
<evidence type="ECO:0000256" key="2">
    <source>
        <dbReference type="ARBA" id="ARBA00007353"/>
    </source>
</evidence>
<dbReference type="PANTHER" id="PTHR30616:SF2">
    <property type="entry name" value="PURINE NUCLEOSIDE PHOSPHORYLASE LACC1"/>
    <property type="match status" value="1"/>
</dbReference>
<evidence type="ECO:0000256" key="1">
    <source>
        <dbReference type="ARBA" id="ARBA00000553"/>
    </source>
</evidence>
<evidence type="ECO:0000256" key="10">
    <source>
        <dbReference type="RuleBase" id="RU361274"/>
    </source>
</evidence>
<evidence type="ECO:0000256" key="8">
    <source>
        <dbReference type="ARBA" id="ARBA00048968"/>
    </source>
</evidence>
<organism evidence="11">
    <name type="scientific">Salinispirillum sp. LH 10-3-1</name>
    <dbReference type="NCBI Taxonomy" id="2952525"/>
    <lineage>
        <taxon>Bacteria</taxon>
        <taxon>Pseudomonadati</taxon>
        <taxon>Pseudomonadota</taxon>
        <taxon>Gammaproteobacteria</taxon>
        <taxon>Oceanospirillales</taxon>
        <taxon>Saccharospirillaceae</taxon>
        <taxon>Salinispirillum</taxon>
    </lineage>
</organism>
<keyword evidence="5" id="KW-0378">Hydrolase</keyword>
<dbReference type="NCBIfam" id="TIGR00726">
    <property type="entry name" value="peptidoglycan editing factor PgeF"/>
    <property type="match status" value="1"/>
</dbReference>
<dbReference type="AlphaFoldDB" id="A0AB38YHQ7"/>
<keyword evidence="6" id="KW-0862">Zinc</keyword>
<evidence type="ECO:0000256" key="7">
    <source>
        <dbReference type="ARBA" id="ARBA00047989"/>
    </source>
</evidence>
<evidence type="ECO:0000256" key="6">
    <source>
        <dbReference type="ARBA" id="ARBA00022833"/>
    </source>
</evidence>
<dbReference type="EMBL" id="CP101717">
    <property type="protein sequence ID" value="WLD58865.1"/>
    <property type="molecule type" value="Genomic_DNA"/>
</dbReference>
<dbReference type="InterPro" id="IPR011324">
    <property type="entry name" value="Cytotoxic_necrot_fac-like_cat"/>
</dbReference>
<dbReference type="GO" id="GO:0016787">
    <property type="term" value="F:hydrolase activity"/>
    <property type="evidence" value="ECO:0007669"/>
    <property type="project" value="UniProtKB-KW"/>
</dbReference>
<sequence length="247" mass="27007">MTNTDGLLIPEWDDLPDGIHAVTTTRLGGFSEAPYSSFNLAHHVGDDLPSVKRNRARLADLLELPAVPQWLSQVHGIQVMRFLEPEVATLQADASYTNKPGVPLAIMTADCLPVLIASKDGEELGAAHAGWRGLCDGVIEALTGHFRARPDELTVWLGPAIGPEAFEVGAEVRTAFMAVDPKAELCFVEQSNGKYLADIYGLVRQRLTRLGISSVSGGEYCTVTDKEHFFSYRRDGKTGRMATLIWR</sequence>
<comment type="catalytic activity">
    <reaction evidence="9">
        <text>S-methyl-5'-thioadenosine + phosphate = 5-(methylsulfanyl)-alpha-D-ribose 1-phosphate + adenine</text>
        <dbReference type="Rhea" id="RHEA:11852"/>
        <dbReference type="ChEBI" id="CHEBI:16708"/>
        <dbReference type="ChEBI" id="CHEBI:17509"/>
        <dbReference type="ChEBI" id="CHEBI:43474"/>
        <dbReference type="ChEBI" id="CHEBI:58533"/>
        <dbReference type="EC" id="2.4.2.28"/>
    </reaction>
    <physiologicalReaction direction="left-to-right" evidence="9">
        <dbReference type="Rhea" id="RHEA:11853"/>
    </physiologicalReaction>
</comment>
<evidence type="ECO:0000256" key="5">
    <source>
        <dbReference type="ARBA" id="ARBA00022801"/>
    </source>
</evidence>
<evidence type="ECO:0000256" key="4">
    <source>
        <dbReference type="ARBA" id="ARBA00022723"/>
    </source>
</evidence>
<comment type="catalytic activity">
    <reaction evidence="7">
        <text>adenosine + H2O + H(+) = inosine + NH4(+)</text>
        <dbReference type="Rhea" id="RHEA:24408"/>
        <dbReference type="ChEBI" id="CHEBI:15377"/>
        <dbReference type="ChEBI" id="CHEBI:15378"/>
        <dbReference type="ChEBI" id="CHEBI:16335"/>
        <dbReference type="ChEBI" id="CHEBI:17596"/>
        <dbReference type="ChEBI" id="CHEBI:28938"/>
        <dbReference type="EC" id="3.5.4.4"/>
    </reaction>
    <physiologicalReaction direction="left-to-right" evidence="7">
        <dbReference type="Rhea" id="RHEA:24409"/>
    </physiologicalReaction>
</comment>
<evidence type="ECO:0000313" key="11">
    <source>
        <dbReference type="EMBL" id="WLD58865.1"/>
    </source>
</evidence>
<gene>
    <name evidence="11" type="primary">pgeF</name>
    <name evidence="11" type="ORF">NFC81_03495</name>
</gene>
<keyword evidence="3" id="KW-0808">Transferase</keyword>
<name>A0AB38YHQ7_9GAMM</name>
<comment type="catalytic activity">
    <reaction evidence="8">
        <text>adenosine + phosphate = alpha-D-ribose 1-phosphate + adenine</text>
        <dbReference type="Rhea" id="RHEA:27642"/>
        <dbReference type="ChEBI" id="CHEBI:16335"/>
        <dbReference type="ChEBI" id="CHEBI:16708"/>
        <dbReference type="ChEBI" id="CHEBI:43474"/>
        <dbReference type="ChEBI" id="CHEBI:57720"/>
        <dbReference type="EC" id="2.4.2.1"/>
    </reaction>
    <physiologicalReaction direction="left-to-right" evidence="8">
        <dbReference type="Rhea" id="RHEA:27643"/>
    </physiologicalReaction>
</comment>
<dbReference type="SUPFAM" id="SSF64438">
    <property type="entry name" value="CNF1/YfiH-like putative cysteine hydrolases"/>
    <property type="match status" value="1"/>
</dbReference>
<keyword evidence="4" id="KW-0479">Metal-binding</keyword>
<reference evidence="11" key="1">
    <citation type="submission" date="2022-07" db="EMBL/GenBank/DDBJ databases">
        <title>Complete genome sequence of Salinispirillum sp. LH10-3-1 capable of multiple carbohydrate inversion isolated from a soda lake.</title>
        <authorList>
            <person name="Liu J."/>
            <person name="Zhai Y."/>
            <person name="Zhang H."/>
            <person name="Yang H."/>
            <person name="Qu J."/>
            <person name="Li J."/>
        </authorList>
    </citation>
    <scope>NUCLEOTIDE SEQUENCE</scope>
    <source>
        <strain evidence="11">LH 10-3-1</strain>
    </source>
</reference>